<dbReference type="SUPFAM" id="SSF158446">
    <property type="entry name" value="IVS-encoded protein-like"/>
    <property type="match status" value="1"/>
</dbReference>
<gene>
    <name evidence="1" type="ORF">UR63_C0044G0014</name>
</gene>
<accession>A0A0G0B8R9</accession>
<reference evidence="1 2" key="1">
    <citation type="journal article" date="2015" name="Nature">
        <title>rRNA introns, odd ribosomes, and small enigmatic genomes across a large radiation of phyla.</title>
        <authorList>
            <person name="Brown C.T."/>
            <person name="Hug L.A."/>
            <person name="Thomas B.C."/>
            <person name="Sharon I."/>
            <person name="Castelle C.J."/>
            <person name="Singh A."/>
            <person name="Wilkins M.J."/>
            <person name="Williams K.H."/>
            <person name="Banfield J.F."/>
        </authorList>
    </citation>
    <scope>NUCLEOTIDE SEQUENCE [LARGE SCALE GENOMIC DNA]</scope>
</reference>
<keyword evidence="1" id="KW-0687">Ribonucleoprotein</keyword>
<dbReference type="Proteomes" id="UP000034127">
    <property type="component" value="Unassembled WGS sequence"/>
</dbReference>
<proteinExistence type="predicted"/>
<dbReference type="Pfam" id="PF05635">
    <property type="entry name" value="23S_rRNA_IVP"/>
    <property type="match status" value="1"/>
</dbReference>
<dbReference type="Gene3D" id="1.20.1440.60">
    <property type="entry name" value="23S rRNA-intervening sequence"/>
    <property type="match status" value="1"/>
</dbReference>
<dbReference type="PANTHER" id="PTHR38471">
    <property type="entry name" value="FOUR HELIX BUNDLE PROTEIN"/>
    <property type="match status" value="1"/>
</dbReference>
<sequence length="123" mass="14330">MGKKIKSFVNLIAWKKSHQFVLDIYKITKKLLKNEKYSLVDQMRRAAVSITSNIAEGFYRRTANDKSHFYFTSLGSLAEIQNQLLIAKDLKYIEIFEFKVLAFKSIEIRKLLNGLMKSSFIKS</sequence>
<dbReference type="AlphaFoldDB" id="A0A0G0B8R9"/>
<name>A0A0G0B8R9_9BACT</name>
<keyword evidence="1" id="KW-0689">Ribosomal protein</keyword>
<evidence type="ECO:0000313" key="1">
    <source>
        <dbReference type="EMBL" id="KKP65773.1"/>
    </source>
</evidence>
<dbReference type="InterPro" id="IPR036583">
    <property type="entry name" value="23S_rRNA_IVS_sf"/>
</dbReference>
<dbReference type="EMBL" id="LBPX01000044">
    <property type="protein sequence ID" value="KKP65773.1"/>
    <property type="molecule type" value="Genomic_DNA"/>
</dbReference>
<dbReference type="PANTHER" id="PTHR38471:SF2">
    <property type="entry name" value="FOUR HELIX BUNDLE PROTEIN"/>
    <property type="match status" value="1"/>
</dbReference>
<comment type="caution">
    <text evidence="1">The sequence shown here is derived from an EMBL/GenBank/DDBJ whole genome shotgun (WGS) entry which is preliminary data.</text>
</comment>
<dbReference type="NCBIfam" id="TIGR02436">
    <property type="entry name" value="four helix bundle protein"/>
    <property type="match status" value="1"/>
</dbReference>
<organism evidence="1 2">
    <name type="scientific">Candidatus Roizmanbacteria bacterium GW2011_GWC2_35_12</name>
    <dbReference type="NCBI Taxonomy" id="1618485"/>
    <lineage>
        <taxon>Bacteria</taxon>
        <taxon>Candidatus Roizmaniibacteriota</taxon>
    </lineage>
</organism>
<evidence type="ECO:0000313" key="2">
    <source>
        <dbReference type="Proteomes" id="UP000034127"/>
    </source>
</evidence>
<dbReference type="InterPro" id="IPR012657">
    <property type="entry name" value="23S_rRNA-intervening_sequence"/>
</dbReference>
<dbReference type="CDD" id="cd16377">
    <property type="entry name" value="23S_rRNA_IVP_like"/>
    <property type="match status" value="1"/>
</dbReference>
<protein>
    <submittedName>
        <fullName evidence="1">S23 ribosomal protein</fullName>
    </submittedName>
</protein>
<dbReference type="GO" id="GO:0005840">
    <property type="term" value="C:ribosome"/>
    <property type="evidence" value="ECO:0007669"/>
    <property type="project" value="UniProtKB-KW"/>
</dbReference>